<sequence>MDPDSSYQLIILVVLVFLSALFSAAETALTSFNKYRLRHLVSELHPQAVGVNKLLDDPARLLGTILVGNNIVNITASVLGAALAIQLWGPKMGVLYSTLLLTVVILVFGEITPKTIAVQYAERVSFTLLRFVKFFMIILYPVVKMLTFFTDLITGVLGVKDSQQSNGITEEEIISLVAAGQEDGIIHQEEKTMIHGVFEFTDTVVRDVMVPRPDIVAVEKNISFEELIKIFQEEQFSRIPVYENSVDNILGVVHIKDLIFLALQAQKDFNVCDYLRSTLFVPETKKVNELFKTMKKEKIHMAIVLDEYGSTAGLVSLEDLIEEIMGDIQDEHDSEEPDLQQIDGETFLVNASLRIDELNEKLGLNFICEEADTVGGLIFTELGRVPLTGDSVQLDGVKLTVQQMDGHRIEKVLLKKTESSGEEE</sequence>
<evidence type="ECO:0000259" key="12">
    <source>
        <dbReference type="PROSITE" id="PS51846"/>
    </source>
</evidence>
<dbReference type="AlphaFoldDB" id="A0A7G6E3C7"/>
<dbReference type="Gene3D" id="3.30.465.10">
    <property type="match status" value="1"/>
</dbReference>
<evidence type="ECO:0000313" key="13">
    <source>
        <dbReference type="EMBL" id="QNB46581.1"/>
    </source>
</evidence>
<feature type="transmembrane region" description="Helical" evidence="10">
    <location>
        <begin position="124"/>
        <end position="143"/>
    </location>
</feature>
<accession>A0A7G6E3C7</accession>
<keyword evidence="6 8" id="KW-0129">CBS domain</keyword>
<keyword evidence="4" id="KW-0677">Repeat</keyword>
<gene>
    <name evidence="13" type="ORF">BR63_09830</name>
</gene>
<evidence type="ECO:0000256" key="9">
    <source>
        <dbReference type="PROSITE-ProRule" id="PRU01193"/>
    </source>
</evidence>
<dbReference type="Pfam" id="PF03471">
    <property type="entry name" value="CorC_HlyC"/>
    <property type="match status" value="1"/>
</dbReference>
<dbReference type="SUPFAM" id="SSF54631">
    <property type="entry name" value="CBS-domain pair"/>
    <property type="match status" value="1"/>
</dbReference>
<dbReference type="SMART" id="SM00116">
    <property type="entry name" value="CBS"/>
    <property type="match status" value="2"/>
</dbReference>
<evidence type="ECO:0000256" key="4">
    <source>
        <dbReference type="ARBA" id="ARBA00022737"/>
    </source>
</evidence>
<evidence type="ECO:0000259" key="11">
    <source>
        <dbReference type="PROSITE" id="PS51371"/>
    </source>
</evidence>
<feature type="transmembrane region" description="Helical" evidence="10">
    <location>
        <begin position="94"/>
        <end position="112"/>
    </location>
</feature>
<keyword evidence="14" id="KW-1185">Reference proteome</keyword>
<keyword evidence="7 9" id="KW-0472">Membrane</keyword>
<dbReference type="SUPFAM" id="SSF56176">
    <property type="entry name" value="FAD-binding/transporter-associated domain-like"/>
    <property type="match status" value="1"/>
</dbReference>
<dbReference type="PROSITE" id="PS51371">
    <property type="entry name" value="CBS"/>
    <property type="match status" value="2"/>
</dbReference>
<dbReference type="InterPro" id="IPR044751">
    <property type="entry name" value="Ion_transp-like_CBS"/>
</dbReference>
<dbReference type="Proteomes" id="UP000515847">
    <property type="component" value="Chromosome"/>
</dbReference>
<dbReference type="PANTHER" id="PTHR22777:SF17">
    <property type="entry name" value="UPF0053 PROTEIN SLL0260"/>
    <property type="match status" value="1"/>
</dbReference>
<feature type="transmembrane region" description="Helical" evidence="10">
    <location>
        <begin position="6"/>
        <end position="29"/>
    </location>
</feature>
<feature type="domain" description="CBS" evidence="11">
    <location>
        <begin position="274"/>
        <end position="334"/>
    </location>
</feature>
<dbReference type="GO" id="GO:0005886">
    <property type="term" value="C:plasma membrane"/>
    <property type="evidence" value="ECO:0007669"/>
    <property type="project" value="TreeGrafter"/>
</dbReference>
<evidence type="ECO:0000256" key="8">
    <source>
        <dbReference type="PROSITE-ProRule" id="PRU00703"/>
    </source>
</evidence>
<dbReference type="SMART" id="SM01091">
    <property type="entry name" value="CorC_HlyC"/>
    <property type="match status" value="1"/>
</dbReference>
<comment type="similarity">
    <text evidence="2">Belongs to the UPF0053 family.</text>
</comment>
<dbReference type="InterPro" id="IPR016169">
    <property type="entry name" value="FAD-bd_PCMH_sub2"/>
</dbReference>
<organism evidence="13 14">
    <name type="scientific">Thermanaerosceptrum fracticalcis</name>
    <dbReference type="NCBI Taxonomy" id="1712410"/>
    <lineage>
        <taxon>Bacteria</taxon>
        <taxon>Bacillati</taxon>
        <taxon>Bacillota</taxon>
        <taxon>Clostridia</taxon>
        <taxon>Eubacteriales</taxon>
        <taxon>Peptococcaceae</taxon>
        <taxon>Thermanaerosceptrum</taxon>
    </lineage>
</organism>
<dbReference type="FunFam" id="3.10.580.10:FF:000002">
    <property type="entry name" value="Magnesium/cobalt efflux protein CorC"/>
    <property type="match status" value="1"/>
</dbReference>
<dbReference type="OrthoDB" id="9798188at2"/>
<reference evidence="13 14" key="1">
    <citation type="journal article" date="2019" name="Front. Microbiol.">
        <title>Thermoanaerosceptrum fracticalcis gen. nov. sp. nov., a Novel Fumarate-Fermenting Microorganism From a Deep Fractured Carbonate Aquifer of the US Great Basin.</title>
        <authorList>
            <person name="Hamilton-Brehm S.D."/>
            <person name="Stewart L.E."/>
            <person name="Zavarin M."/>
            <person name="Caldwell M."/>
            <person name="Lawson P.A."/>
            <person name="Onstott T.C."/>
            <person name="Grzymski J."/>
            <person name="Neveux I."/>
            <person name="Lollar B.S."/>
            <person name="Russell C.E."/>
            <person name="Moser D.P."/>
        </authorList>
    </citation>
    <scope>NUCLEOTIDE SEQUENCE [LARGE SCALE GENOMIC DNA]</scope>
    <source>
        <strain evidence="13 14">DRI-13</strain>
    </source>
</reference>
<feature type="transmembrane region" description="Helical" evidence="10">
    <location>
        <begin position="61"/>
        <end position="88"/>
    </location>
</feature>
<dbReference type="InterPro" id="IPR002550">
    <property type="entry name" value="CNNM"/>
</dbReference>
<dbReference type="InterPro" id="IPR000644">
    <property type="entry name" value="CBS_dom"/>
</dbReference>
<dbReference type="InterPro" id="IPR036318">
    <property type="entry name" value="FAD-bd_PCMH-like_sf"/>
</dbReference>
<dbReference type="GO" id="GO:0050660">
    <property type="term" value="F:flavin adenine dinucleotide binding"/>
    <property type="evidence" value="ECO:0007669"/>
    <property type="project" value="InterPro"/>
</dbReference>
<dbReference type="InterPro" id="IPR005170">
    <property type="entry name" value="Transptr-assoc_dom"/>
</dbReference>
<feature type="domain" description="CNNM transmembrane" evidence="12">
    <location>
        <begin position="1"/>
        <end position="190"/>
    </location>
</feature>
<dbReference type="CDD" id="cd04590">
    <property type="entry name" value="CBS_pair_CorC_HlyC_assoc"/>
    <property type="match status" value="1"/>
</dbReference>
<dbReference type="RefSeq" id="WP_034421597.1">
    <property type="nucleotide sequence ID" value="NZ_CP045798.1"/>
</dbReference>
<evidence type="ECO:0000256" key="1">
    <source>
        <dbReference type="ARBA" id="ARBA00004141"/>
    </source>
</evidence>
<dbReference type="EMBL" id="CP045798">
    <property type="protein sequence ID" value="QNB46581.1"/>
    <property type="molecule type" value="Genomic_DNA"/>
</dbReference>
<evidence type="ECO:0000256" key="2">
    <source>
        <dbReference type="ARBA" id="ARBA00006337"/>
    </source>
</evidence>
<keyword evidence="5 9" id="KW-1133">Transmembrane helix</keyword>
<feature type="domain" description="CBS" evidence="11">
    <location>
        <begin position="209"/>
        <end position="269"/>
    </location>
</feature>
<dbReference type="InterPro" id="IPR046342">
    <property type="entry name" value="CBS_dom_sf"/>
</dbReference>
<evidence type="ECO:0000256" key="7">
    <source>
        <dbReference type="ARBA" id="ARBA00023136"/>
    </source>
</evidence>
<evidence type="ECO:0000313" key="14">
    <source>
        <dbReference type="Proteomes" id="UP000515847"/>
    </source>
</evidence>
<dbReference type="PROSITE" id="PS51846">
    <property type="entry name" value="CNNM"/>
    <property type="match status" value="1"/>
</dbReference>
<name>A0A7G6E3C7_THEFR</name>
<evidence type="ECO:0000256" key="3">
    <source>
        <dbReference type="ARBA" id="ARBA00022692"/>
    </source>
</evidence>
<comment type="subcellular location">
    <subcellularLocation>
        <location evidence="1">Membrane</location>
        <topology evidence="1">Multi-pass membrane protein</topology>
    </subcellularLocation>
</comment>
<dbReference type="PANTHER" id="PTHR22777">
    <property type="entry name" value="HEMOLYSIN-RELATED"/>
    <property type="match status" value="1"/>
</dbReference>
<keyword evidence="3 9" id="KW-0812">Transmembrane</keyword>
<evidence type="ECO:0000256" key="5">
    <source>
        <dbReference type="ARBA" id="ARBA00022989"/>
    </source>
</evidence>
<protein>
    <submittedName>
        <fullName evidence="13">DUF21 domain-containing protein</fullName>
    </submittedName>
</protein>
<dbReference type="Pfam" id="PF00571">
    <property type="entry name" value="CBS"/>
    <property type="match status" value="2"/>
</dbReference>
<dbReference type="KEGG" id="tfr:BR63_09830"/>
<dbReference type="Gene3D" id="3.10.580.10">
    <property type="entry name" value="CBS-domain"/>
    <property type="match status" value="1"/>
</dbReference>
<proteinExistence type="inferred from homology"/>
<evidence type="ECO:0000256" key="6">
    <source>
        <dbReference type="ARBA" id="ARBA00023122"/>
    </source>
</evidence>
<dbReference type="Pfam" id="PF01595">
    <property type="entry name" value="CNNM"/>
    <property type="match status" value="1"/>
</dbReference>
<evidence type="ECO:0000256" key="10">
    <source>
        <dbReference type="SAM" id="Phobius"/>
    </source>
</evidence>